<dbReference type="Proteomes" id="UP001189429">
    <property type="component" value="Unassembled WGS sequence"/>
</dbReference>
<feature type="non-terminal residue" evidence="1">
    <location>
        <position position="1"/>
    </location>
</feature>
<keyword evidence="2" id="KW-1185">Reference proteome</keyword>
<sequence>ALDEQDWAWVVGEPLNGVEQQPKCRSTMAEANLARPRGIRQDPARGIIGGADGPEVEKVPLKPEWSSNIKATAGPAYRARAGLAAAGLGASQLRGRAGDCKLGVCCEPEVQIGIVRGVRVPRGQWPHGGLRAESGVASTARAFEGLPIHACSDPFVCVSEWVGE</sequence>
<feature type="non-terminal residue" evidence="1">
    <location>
        <position position="164"/>
    </location>
</feature>
<evidence type="ECO:0000313" key="1">
    <source>
        <dbReference type="EMBL" id="CAK0877663.1"/>
    </source>
</evidence>
<evidence type="ECO:0000313" key="2">
    <source>
        <dbReference type="Proteomes" id="UP001189429"/>
    </source>
</evidence>
<accession>A0ABN9VWX4</accession>
<dbReference type="EMBL" id="CAUYUJ010017761">
    <property type="protein sequence ID" value="CAK0877663.1"/>
    <property type="molecule type" value="Genomic_DNA"/>
</dbReference>
<reference evidence="1" key="1">
    <citation type="submission" date="2023-10" db="EMBL/GenBank/DDBJ databases">
        <authorList>
            <person name="Chen Y."/>
            <person name="Shah S."/>
            <person name="Dougan E. K."/>
            <person name="Thang M."/>
            <person name="Chan C."/>
        </authorList>
    </citation>
    <scope>NUCLEOTIDE SEQUENCE [LARGE SCALE GENOMIC DNA]</scope>
</reference>
<proteinExistence type="predicted"/>
<organism evidence="1 2">
    <name type="scientific">Prorocentrum cordatum</name>
    <dbReference type="NCBI Taxonomy" id="2364126"/>
    <lineage>
        <taxon>Eukaryota</taxon>
        <taxon>Sar</taxon>
        <taxon>Alveolata</taxon>
        <taxon>Dinophyceae</taxon>
        <taxon>Prorocentrales</taxon>
        <taxon>Prorocentraceae</taxon>
        <taxon>Prorocentrum</taxon>
    </lineage>
</organism>
<name>A0ABN9VWX4_9DINO</name>
<gene>
    <name evidence="1" type="ORF">PCOR1329_LOCUS61661</name>
</gene>
<protein>
    <submittedName>
        <fullName evidence="1">Uncharacterized protein</fullName>
    </submittedName>
</protein>
<comment type="caution">
    <text evidence="1">The sequence shown here is derived from an EMBL/GenBank/DDBJ whole genome shotgun (WGS) entry which is preliminary data.</text>
</comment>